<dbReference type="Pfam" id="PF06537">
    <property type="entry name" value="DHOR"/>
    <property type="match status" value="1"/>
</dbReference>
<sequence length="474" mass="52262">MDIFRKKSVLTLMVGLGLPLFSYADCPPDYPEQGVMGPHVEHADIANGAASLRKIRELGEHLFTAKFNICDGLGRPATTGGGEKREPTQPAFIRTSAPETNSCAGCHSQPFVGGAGEFVVNAFILAQRLDPVTESVSNEFSNERNTLGMHGAGAIEMVAREMTYELRAQAEGLADGEHVISSKGVDFEITVAGGEVVDSKGIRPDLMVRPFAQSGNIASLRHFTIDAMNHHHGMQAEERFDLFAGKGFDSDHDLDGVHRELSIGDITALTVWQASLPVPIQVMPENRRLQHRIRDGKREFENVGCGSCHKPSLKLNSPLFSEPSPLNLEHTFRDVTQSIVWNMTTEGPRPRLHAEANGDIPVEAYTDLKLHNLCDAPEREDAIRFYCNEVLDQDRLSQDGRPGAELFLTRKLWDVGSSAPYGHRGDITTITEAILYHGGEARVSRDNFDQLDADKKAKIVEFLKSLQVVERDTL</sequence>
<feature type="signal peptide" evidence="1">
    <location>
        <begin position="1"/>
        <end position="24"/>
    </location>
</feature>
<dbReference type="SUPFAM" id="SSF46626">
    <property type="entry name" value="Cytochrome c"/>
    <property type="match status" value="1"/>
</dbReference>
<dbReference type="eggNOG" id="COG3488">
    <property type="taxonomic scope" value="Bacteria"/>
</dbReference>
<name>C5BSR7_TERTT</name>
<dbReference type="STRING" id="377629.TERTU_1472"/>
<dbReference type="OrthoDB" id="9805202at2"/>
<accession>C5BSR7</accession>
<dbReference type="RefSeq" id="WP_015820832.1">
    <property type="nucleotide sequence ID" value="NC_012997.1"/>
</dbReference>
<evidence type="ECO:0000313" key="3">
    <source>
        <dbReference type="Proteomes" id="UP000009080"/>
    </source>
</evidence>
<feature type="chain" id="PRO_5002949040" description="Thiol oxidoreductase" evidence="1">
    <location>
        <begin position="25"/>
        <end position="474"/>
    </location>
</feature>
<dbReference type="GO" id="GO:0020037">
    <property type="term" value="F:heme binding"/>
    <property type="evidence" value="ECO:0007669"/>
    <property type="project" value="InterPro"/>
</dbReference>
<evidence type="ECO:0008006" key="4">
    <source>
        <dbReference type="Google" id="ProtNLM"/>
    </source>
</evidence>
<dbReference type="PANTHER" id="PTHR30600">
    <property type="entry name" value="CYTOCHROME C PEROXIDASE-RELATED"/>
    <property type="match status" value="1"/>
</dbReference>
<dbReference type="Proteomes" id="UP000009080">
    <property type="component" value="Chromosome"/>
</dbReference>
<dbReference type="Gene3D" id="1.10.760.10">
    <property type="entry name" value="Cytochrome c-like domain"/>
    <property type="match status" value="1"/>
</dbReference>
<evidence type="ECO:0000313" key="2">
    <source>
        <dbReference type="EMBL" id="ACR14718.1"/>
    </source>
</evidence>
<dbReference type="HOGENOM" id="CLU_033900_1_0_6"/>
<keyword evidence="1" id="KW-0732">Signal</keyword>
<reference evidence="2 3" key="1">
    <citation type="journal article" date="2009" name="PLoS ONE">
        <title>The complete genome of Teredinibacter turnerae T7901: an intracellular endosymbiont of marine wood-boring bivalves (shipworms).</title>
        <authorList>
            <person name="Yang J.C."/>
            <person name="Madupu R."/>
            <person name="Durkin A.S."/>
            <person name="Ekborg N.A."/>
            <person name="Pedamallu C.S."/>
            <person name="Hostetler J.B."/>
            <person name="Radune D."/>
            <person name="Toms B.S."/>
            <person name="Henrissat B."/>
            <person name="Coutinho P.M."/>
            <person name="Schwarz S."/>
            <person name="Field L."/>
            <person name="Trindade-Silva A.E."/>
            <person name="Soares C.A.G."/>
            <person name="Elshahawi S."/>
            <person name="Hanora A."/>
            <person name="Schmidt E.W."/>
            <person name="Haygood M.G."/>
            <person name="Posfai J."/>
            <person name="Benner J."/>
            <person name="Madinger C."/>
            <person name="Nove J."/>
            <person name="Anton B."/>
            <person name="Chaudhary K."/>
            <person name="Foster J."/>
            <person name="Holman A."/>
            <person name="Kumar S."/>
            <person name="Lessard P.A."/>
            <person name="Luyten Y.A."/>
            <person name="Slatko B."/>
            <person name="Wood N."/>
            <person name="Wu B."/>
            <person name="Teplitski M."/>
            <person name="Mougous J.D."/>
            <person name="Ward N."/>
            <person name="Eisen J.A."/>
            <person name="Badger J.H."/>
            <person name="Distel D.L."/>
        </authorList>
    </citation>
    <scope>NUCLEOTIDE SEQUENCE [LARGE SCALE GENOMIC DNA]</scope>
    <source>
        <strain evidence="3">ATCC 39867 / T7901</strain>
    </source>
</reference>
<protein>
    <recommendedName>
        <fullName evidence="4">Thiol oxidoreductase</fullName>
    </recommendedName>
</protein>
<dbReference type="EMBL" id="CP001614">
    <property type="protein sequence ID" value="ACR14718.1"/>
    <property type="molecule type" value="Genomic_DNA"/>
</dbReference>
<dbReference type="PANTHER" id="PTHR30600:SF4">
    <property type="entry name" value="CYTOCHROME C DOMAIN-CONTAINING PROTEIN"/>
    <property type="match status" value="1"/>
</dbReference>
<dbReference type="InterPro" id="IPR010538">
    <property type="entry name" value="DHOR"/>
</dbReference>
<dbReference type="GO" id="GO:0009055">
    <property type="term" value="F:electron transfer activity"/>
    <property type="evidence" value="ECO:0007669"/>
    <property type="project" value="InterPro"/>
</dbReference>
<gene>
    <name evidence="2" type="ordered locus">TERTU_1472</name>
</gene>
<dbReference type="KEGG" id="ttu:TERTU_1472"/>
<organism evidence="2 3">
    <name type="scientific">Teredinibacter turnerae (strain ATCC 39867 / T7901)</name>
    <dbReference type="NCBI Taxonomy" id="377629"/>
    <lineage>
        <taxon>Bacteria</taxon>
        <taxon>Pseudomonadati</taxon>
        <taxon>Pseudomonadota</taxon>
        <taxon>Gammaproteobacteria</taxon>
        <taxon>Cellvibrionales</taxon>
        <taxon>Cellvibrionaceae</taxon>
        <taxon>Teredinibacter</taxon>
    </lineage>
</organism>
<evidence type="ECO:0000256" key="1">
    <source>
        <dbReference type="SAM" id="SignalP"/>
    </source>
</evidence>
<keyword evidence="3" id="KW-1185">Reference proteome</keyword>
<dbReference type="InterPro" id="IPR036909">
    <property type="entry name" value="Cyt_c-like_dom_sf"/>
</dbReference>
<dbReference type="AlphaFoldDB" id="C5BSR7"/>
<dbReference type="GO" id="GO:0004130">
    <property type="term" value="F:cytochrome-c peroxidase activity"/>
    <property type="evidence" value="ECO:0007669"/>
    <property type="project" value="TreeGrafter"/>
</dbReference>
<dbReference type="InterPro" id="IPR051395">
    <property type="entry name" value="Cytochrome_c_Peroxidase/MauG"/>
</dbReference>
<proteinExistence type="predicted"/>